<proteinExistence type="predicted"/>
<organism evidence="1 2">
    <name type="scientific">Entomospira nematocerorum</name>
    <dbReference type="NCBI Taxonomy" id="2719987"/>
    <lineage>
        <taxon>Bacteria</taxon>
        <taxon>Pseudomonadati</taxon>
        <taxon>Spirochaetota</taxon>
        <taxon>Spirochaetia</taxon>
        <taxon>Spirochaetales</taxon>
        <taxon>Spirochaetaceae</taxon>
        <taxon>Entomospira</taxon>
    </lineage>
</organism>
<dbReference type="RefSeq" id="WP_167704559.1">
    <property type="nucleotide sequence ID" value="NZ_CP118172.1"/>
</dbReference>
<dbReference type="AlphaFoldDB" id="A0A968GGF2"/>
<accession>A0A968GGF2</accession>
<comment type="caution">
    <text evidence="1">The sequence shown here is derived from an EMBL/GenBank/DDBJ whole genome shotgun (WGS) entry which is preliminary data.</text>
</comment>
<protein>
    <recommendedName>
        <fullName evidence="3">Virion morphogenesis protein</fullName>
    </recommendedName>
</protein>
<evidence type="ECO:0000313" key="1">
    <source>
        <dbReference type="EMBL" id="NIZ47785.1"/>
    </source>
</evidence>
<name>A0A968GGF2_9SPIO</name>
<sequence>MIKVTVPQMIEKHRQWIKSQPKLWSIIMNQQGDKIDKKRRQILENHLQFRSAHTKRYIMGDKGALYYYPTRIKELKSMKVVIGYKKNKNNLKAWDLGGVLAKQEKKMDYTVQGRGGSWRKLPITSAKIRGGRRPPNVGRGSDRVRKMHQYMRQGIAFYMPSQHVDGQKKRSGIYIKRNNRLIMLRGFAQRSTKIPKIQWHMGAVSHVMQGKSMAQVVRRELTKIYRKK</sequence>
<gene>
    <name evidence="1" type="ORF">HCT46_07645</name>
</gene>
<keyword evidence="2" id="KW-1185">Reference proteome</keyword>
<evidence type="ECO:0008006" key="3">
    <source>
        <dbReference type="Google" id="ProtNLM"/>
    </source>
</evidence>
<dbReference type="Proteomes" id="UP000752013">
    <property type="component" value="Unassembled WGS sequence"/>
</dbReference>
<dbReference type="EMBL" id="JAATLK010000005">
    <property type="protein sequence ID" value="NIZ47785.1"/>
    <property type="molecule type" value="Genomic_DNA"/>
</dbReference>
<evidence type="ECO:0000313" key="2">
    <source>
        <dbReference type="Proteomes" id="UP000752013"/>
    </source>
</evidence>
<reference evidence="1" key="1">
    <citation type="submission" date="2020-03" db="EMBL/GenBank/DDBJ databases">
        <title>Spirochaetal bacteria isolated from arthropods constitute a novel genus Entomospira genus novum within the order Spirochaetales.</title>
        <authorList>
            <person name="Grana-Miraglia L."/>
            <person name="Sikutova S."/>
            <person name="Fingerle V."/>
            <person name="Sing A."/>
            <person name="Castillo-Ramirez S."/>
            <person name="Margos G."/>
            <person name="Rudolf I."/>
        </authorList>
    </citation>
    <scope>NUCLEOTIDE SEQUENCE</scope>
    <source>
        <strain evidence="1">BR208</strain>
    </source>
</reference>